<dbReference type="RefSeq" id="WP_225273340.1">
    <property type="nucleotide sequence ID" value="NZ_CP084058.1"/>
</dbReference>
<proteinExistence type="predicted"/>
<sequence>MNAVEAEIVRHHKVIERWLTGAAAPEEFARFADAHAPGFTLITPDGRTLSRDQVLAEVEPLYGNAPGLTVEIRHVRFVASEGALLVATYQEVQPDGIRQSTVVFQGAKWLHLHEVWLP</sequence>
<dbReference type="InterPro" id="IPR032710">
    <property type="entry name" value="NTF2-like_dom_sf"/>
</dbReference>
<evidence type="ECO:0000313" key="2">
    <source>
        <dbReference type="EMBL" id="SBO94193.1"/>
    </source>
</evidence>
<dbReference type="InterPro" id="IPR027843">
    <property type="entry name" value="DUF4440"/>
</dbReference>
<gene>
    <name evidence="2" type="ORF">BN4615_P3709</name>
</gene>
<organism evidence="2">
    <name type="scientific">Nonomuraea gerenzanensis</name>
    <dbReference type="NCBI Taxonomy" id="93944"/>
    <lineage>
        <taxon>Bacteria</taxon>
        <taxon>Bacillati</taxon>
        <taxon>Actinomycetota</taxon>
        <taxon>Actinomycetes</taxon>
        <taxon>Streptosporangiales</taxon>
        <taxon>Streptosporangiaceae</taxon>
        <taxon>Nonomuraea</taxon>
    </lineage>
</organism>
<dbReference type="Pfam" id="PF14534">
    <property type="entry name" value="DUF4440"/>
    <property type="match status" value="1"/>
</dbReference>
<dbReference type="EMBL" id="LT559118">
    <property type="protein sequence ID" value="SBO94193.1"/>
    <property type="molecule type" value="Genomic_DNA"/>
</dbReference>
<name>A0A1M4E5Y1_9ACTN</name>
<protein>
    <recommendedName>
        <fullName evidence="1">DUF4440 domain-containing protein</fullName>
    </recommendedName>
</protein>
<dbReference type="SUPFAM" id="SSF54427">
    <property type="entry name" value="NTF2-like"/>
    <property type="match status" value="1"/>
</dbReference>
<reference evidence="2" key="1">
    <citation type="submission" date="2016-04" db="EMBL/GenBank/DDBJ databases">
        <authorList>
            <person name="Evans L.H."/>
            <person name="Alamgir A."/>
            <person name="Owens N."/>
            <person name="Weber N.D."/>
            <person name="Virtaneva K."/>
            <person name="Barbian K."/>
            <person name="Babar A."/>
            <person name="Rosenke K."/>
        </authorList>
    </citation>
    <scope>NUCLEOTIDE SEQUENCE</scope>
    <source>
        <strain evidence="2">Nono1</strain>
    </source>
</reference>
<accession>A0A1M4E5Y1</accession>
<evidence type="ECO:0000259" key="1">
    <source>
        <dbReference type="Pfam" id="PF14534"/>
    </source>
</evidence>
<dbReference type="Gene3D" id="3.10.450.50">
    <property type="match status" value="1"/>
</dbReference>
<feature type="domain" description="DUF4440" evidence="1">
    <location>
        <begin position="14"/>
        <end position="101"/>
    </location>
</feature>
<dbReference type="AlphaFoldDB" id="A0A1M4E5Y1"/>